<gene>
    <name evidence="9" type="ORF">BAY32_15615</name>
</gene>
<keyword evidence="7 8" id="KW-0472">Membrane</keyword>
<feature type="transmembrane region" description="Helical" evidence="8">
    <location>
        <begin position="34"/>
        <end position="54"/>
    </location>
</feature>
<dbReference type="InterPro" id="IPR002549">
    <property type="entry name" value="AI-2E-like"/>
</dbReference>
<sequence length="374" mass="42003">MKAFLSWPFYLKLASVLISIMILGYLAIQGQDLIIPMIMGLLFAILLVPVCNFLERKLRFNRSISAIVVSVLGLALIGLILYLIGVQTTSFSEDWPAFQKQITVAFDSIQDWVAHKFGVQKHKQLTYINDLAQKSLSTGTVIVEKMLKSITYILMLIGLTFLFTLFILIYRRQLVRFIIMCFADKHRAVVMDVVNSIQYMVKKYLIGLIIQMVLVTILSFIAYTIIGIKYNFLLAIITGIFNVLPYLGILIATVLGIFVTFATSSAANVLWVLIGMVAVHAVDGNIIMPKIVGSQVKLNSLIVIIGLIVGESIWGVMGMFLTIPIMAIAKIIFDRVEDLKPWGYLMGDDDDAKEYGKEELLPIEEDKTEMEIEK</sequence>
<evidence type="ECO:0000313" key="9">
    <source>
        <dbReference type="EMBL" id="OPB80447.1"/>
    </source>
</evidence>
<evidence type="ECO:0000256" key="4">
    <source>
        <dbReference type="ARBA" id="ARBA00022475"/>
    </source>
</evidence>
<dbReference type="RefSeq" id="WP_078401912.1">
    <property type="nucleotide sequence ID" value="NZ_CP016377.1"/>
</dbReference>
<keyword evidence="4" id="KW-1003">Cell membrane</keyword>
<dbReference type="GO" id="GO:0005886">
    <property type="term" value="C:plasma membrane"/>
    <property type="evidence" value="ECO:0007669"/>
    <property type="project" value="UniProtKB-SubCell"/>
</dbReference>
<evidence type="ECO:0000256" key="6">
    <source>
        <dbReference type="ARBA" id="ARBA00022989"/>
    </source>
</evidence>
<keyword evidence="5 8" id="KW-0812">Transmembrane</keyword>
<evidence type="ECO:0000256" key="1">
    <source>
        <dbReference type="ARBA" id="ARBA00004651"/>
    </source>
</evidence>
<evidence type="ECO:0000256" key="3">
    <source>
        <dbReference type="ARBA" id="ARBA00022448"/>
    </source>
</evidence>
<feature type="transmembrane region" description="Helical" evidence="8">
    <location>
        <begin position="300"/>
        <end position="333"/>
    </location>
</feature>
<proteinExistence type="inferred from homology"/>
<dbReference type="Pfam" id="PF01594">
    <property type="entry name" value="AI-2E_transport"/>
    <property type="match status" value="1"/>
</dbReference>
<feature type="transmembrane region" description="Helical" evidence="8">
    <location>
        <begin position="9"/>
        <end position="28"/>
    </location>
</feature>
<reference evidence="9 10" key="1">
    <citation type="submission" date="2016-06" db="EMBL/GenBank/DDBJ databases">
        <authorList>
            <person name="Nicholson A.C."/>
        </authorList>
    </citation>
    <scope>NUCLEOTIDE SEQUENCE [LARGE SCALE GENOMIC DNA]</scope>
    <source>
        <strain evidence="9 10">G4123</strain>
    </source>
</reference>
<keyword evidence="3" id="KW-0813">Transport</keyword>
<keyword evidence="6 8" id="KW-1133">Transmembrane helix</keyword>
<evidence type="ECO:0000256" key="2">
    <source>
        <dbReference type="ARBA" id="ARBA00009773"/>
    </source>
</evidence>
<dbReference type="GO" id="GO:0055085">
    <property type="term" value="P:transmembrane transport"/>
    <property type="evidence" value="ECO:0007669"/>
    <property type="project" value="TreeGrafter"/>
</dbReference>
<evidence type="ECO:0000256" key="8">
    <source>
        <dbReference type="SAM" id="Phobius"/>
    </source>
</evidence>
<dbReference type="PANTHER" id="PTHR21716">
    <property type="entry name" value="TRANSMEMBRANE PROTEIN"/>
    <property type="match status" value="1"/>
</dbReference>
<dbReference type="AlphaFoldDB" id="A0AAJ3NFN9"/>
<feature type="transmembrane region" description="Helical" evidence="8">
    <location>
        <begin position="204"/>
        <end position="226"/>
    </location>
</feature>
<feature type="transmembrane region" description="Helical" evidence="8">
    <location>
        <begin position="232"/>
        <end position="262"/>
    </location>
</feature>
<evidence type="ECO:0000256" key="5">
    <source>
        <dbReference type="ARBA" id="ARBA00022692"/>
    </source>
</evidence>
<evidence type="ECO:0000256" key="7">
    <source>
        <dbReference type="ARBA" id="ARBA00023136"/>
    </source>
</evidence>
<evidence type="ECO:0000313" key="10">
    <source>
        <dbReference type="Proteomes" id="UP000190816"/>
    </source>
</evidence>
<accession>A0AAJ3NFN9</accession>
<dbReference type="KEGG" id="ego:BBD34_00115"/>
<dbReference type="EMBL" id="MAIC01000003">
    <property type="protein sequence ID" value="OPB80447.1"/>
    <property type="molecule type" value="Genomic_DNA"/>
</dbReference>
<feature type="transmembrane region" description="Helical" evidence="8">
    <location>
        <begin position="269"/>
        <end position="288"/>
    </location>
</feature>
<feature type="transmembrane region" description="Helical" evidence="8">
    <location>
        <begin position="66"/>
        <end position="85"/>
    </location>
</feature>
<feature type="transmembrane region" description="Helical" evidence="8">
    <location>
        <begin position="150"/>
        <end position="170"/>
    </location>
</feature>
<dbReference type="PANTHER" id="PTHR21716:SF53">
    <property type="entry name" value="PERMEASE PERM-RELATED"/>
    <property type="match status" value="1"/>
</dbReference>
<organism evidence="9 10">
    <name type="scientific">Elizabethkingia ursingii</name>
    <dbReference type="NCBI Taxonomy" id="1756150"/>
    <lineage>
        <taxon>Bacteria</taxon>
        <taxon>Pseudomonadati</taxon>
        <taxon>Bacteroidota</taxon>
        <taxon>Flavobacteriia</taxon>
        <taxon>Flavobacteriales</taxon>
        <taxon>Weeksellaceae</taxon>
        <taxon>Elizabethkingia</taxon>
    </lineage>
</organism>
<comment type="caution">
    <text evidence="9">The sequence shown here is derived from an EMBL/GenBank/DDBJ whole genome shotgun (WGS) entry which is preliminary data.</text>
</comment>
<name>A0AAJ3NFN9_9FLAO</name>
<comment type="subcellular location">
    <subcellularLocation>
        <location evidence="1">Cell membrane</location>
        <topology evidence="1">Multi-pass membrane protein</topology>
    </subcellularLocation>
</comment>
<dbReference type="Proteomes" id="UP000190816">
    <property type="component" value="Unassembled WGS sequence"/>
</dbReference>
<comment type="similarity">
    <text evidence="2">Belongs to the autoinducer-2 exporter (AI-2E) (TC 2.A.86) family.</text>
</comment>
<protein>
    <submittedName>
        <fullName evidence="9">AI-2E family transporter</fullName>
    </submittedName>
</protein>